<keyword evidence="2" id="KW-0808">Transferase</keyword>
<evidence type="ECO:0000256" key="5">
    <source>
        <dbReference type="SAM" id="MobiDB-lite"/>
    </source>
</evidence>
<dbReference type="GO" id="GO:0006744">
    <property type="term" value="P:ubiquinone biosynthetic process"/>
    <property type="evidence" value="ECO:0007669"/>
    <property type="project" value="TreeGrafter"/>
</dbReference>
<dbReference type="InterPro" id="IPR034646">
    <property type="entry name" value="ADCK3_dom"/>
</dbReference>
<dbReference type="AlphaFoldDB" id="A0A4V3XEE5"/>
<feature type="domain" description="ABC1 atypical kinase-like" evidence="6">
    <location>
        <begin position="403"/>
        <end position="639"/>
    </location>
</feature>
<feature type="region of interest" description="Disordered" evidence="5">
    <location>
        <begin position="100"/>
        <end position="154"/>
    </location>
</feature>
<feature type="compositionally biased region" description="Polar residues" evidence="5">
    <location>
        <begin position="123"/>
        <end position="132"/>
    </location>
</feature>
<evidence type="ECO:0000313" key="8">
    <source>
        <dbReference type="Proteomes" id="UP000310158"/>
    </source>
</evidence>
<evidence type="ECO:0000256" key="4">
    <source>
        <dbReference type="ARBA" id="ARBA00022840"/>
    </source>
</evidence>
<keyword evidence="3" id="KW-0547">Nucleotide-binding</keyword>
<protein>
    <recommendedName>
        <fullName evidence="6">ABC1 atypical kinase-like domain-containing protein</fullName>
    </recommendedName>
</protein>
<evidence type="ECO:0000256" key="2">
    <source>
        <dbReference type="ARBA" id="ARBA00022679"/>
    </source>
</evidence>
<organism evidence="7 8">
    <name type="scientific">Bondarzewia mesenterica</name>
    <dbReference type="NCBI Taxonomy" id="1095465"/>
    <lineage>
        <taxon>Eukaryota</taxon>
        <taxon>Fungi</taxon>
        <taxon>Dikarya</taxon>
        <taxon>Basidiomycota</taxon>
        <taxon>Agaricomycotina</taxon>
        <taxon>Agaricomycetes</taxon>
        <taxon>Russulales</taxon>
        <taxon>Bondarzewiaceae</taxon>
        <taxon>Bondarzewia</taxon>
    </lineage>
</organism>
<gene>
    <name evidence="7" type="ORF">EW146_g6888</name>
</gene>
<dbReference type="PANTHER" id="PTHR43851">
    <property type="match status" value="1"/>
</dbReference>
<dbReference type="GO" id="GO:0005524">
    <property type="term" value="F:ATP binding"/>
    <property type="evidence" value="ECO:0007669"/>
    <property type="project" value="UniProtKB-KW"/>
</dbReference>
<dbReference type="EMBL" id="SGPL01000365">
    <property type="protein sequence ID" value="THH13313.1"/>
    <property type="molecule type" value="Genomic_DNA"/>
</dbReference>
<feature type="compositionally biased region" description="Polar residues" evidence="5">
    <location>
        <begin position="223"/>
        <end position="239"/>
    </location>
</feature>
<evidence type="ECO:0000313" key="7">
    <source>
        <dbReference type="EMBL" id="THH13313.1"/>
    </source>
</evidence>
<dbReference type="SUPFAM" id="SSF56112">
    <property type="entry name" value="Protein kinase-like (PK-like)"/>
    <property type="match status" value="1"/>
</dbReference>
<dbReference type="InterPro" id="IPR011009">
    <property type="entry name" value="Kinase-like_dom_sf"/>
</dbReference>
<feature type="region of interest" description="Disordered" evidence="5">
    <location>
        <begin position="210"/>
        <end position="244"/>
    </location>
</feature>
<dbReference type="InterPro" id="IPR004147">
    <property type="entry name" value="ABC1_dom"/>
</dbReference>
<keyword evidence="4" id="KW-0067">ATP-binding</keyword>
<dbReference type="InterPro" id="IPR051409">
    <property type="entry name" value="Atypical_kinase_ADCK"/>
</dbReference>
<dbReference type="GO" id="GO:0016740">
    <property type="term" value="F:transferase activity"/>
    <property type="evidence" value="ECO:0007669"/>
    <property type="project" value="UniProtKB-KW"/>
</dbReference>
<reference evidence="7 8" key="1">
    <citation type="submission" date="2019-02" db="EMBL/GenBank/DDBJ databases">
        <title>Genome sequencing of the rare red list fungi Bondarzewia mesenterica.</title>
        <authorList>
            <person name="Buettner E."/>
            <person name="Kellner H."/>
        </authorList>
    </citation>
    <scope>NUCLEOTIDE SEQUENCE [LARGE SCALE GENOMIC DNA]</scope>
    <source>
        <strain evidence="7 8">DSM 108281</strain>
    </source>
</reference>
<name>A0A4V3XEE5_9AGAM</name>
<dbReference type="Pfam" id="PF03109">
    <property type="entry name" value="ABC1"/>
    <property type="match status" value="1"/>
</dbReference>
<accession>A0A4V3XEE5</accession>
<dbReference type="OrthoDB" id="201153at2759"/>
<keyword evidence="8" id="KW-1185">Reference proteome</keyword>
<evidence type="ECO:0000256" key="3">
    <source>
        <dbReference type="ARBA" id="ARBA00022741"/>
    </source>
</evidence>
<dbReference type="CDD" id="cd13970">
    <property type="entry name" value="ABC1_ADCK3"/>
    <property type="match status" value="1"/>
</dbReference>
<comment type="similarity">
    <text evidence="1">Belongs to the protein kinase superfamily. ADCK protein kinase family.</text>
</comment>
<comment type="caution">
    <text evidence="7">The sequence shown here is derived from an EMBL/GenBank/DDBJ whole genome shotgun (WGS) entry which is preliminary data.</text>
</comment>
<dbReference type="Proteomes" id="UP000310158">
    <property type="component" value="Unassembled WGS sequence"/>
</dbReference>
<evidence type="ECO:0000256" key="1">
    <source>
        <dbReference type="ARBA" id="ARBA00009670"/>
    </source>
</evidence>
<dbReference type="PANTHER" id="PTHR43851:SF3">
    <property type="entry name" value="COENZYME Q8"/>
    <property type="match status" value="1"/>
</dbReference>
<sequence length="742" mass="81664">MAADSGNSRQSLADFLFWFPTIESSGRPASLGPRKYFEAAILVICEYIHLEDIGALLWTAVMPPGPVFNWLCVAHSAIDILEHAARYRAAQLTLQTNERTLQQKEGAGRGKRGKTISRDEAEQSFSQGSSRTEVNEEHPDVSLPKASASKTALEPSYAPLPAEASPAVATLVRPDSLQSANEGWLRQLNISSFPILPTATIDAVPRFPQPDLADTVSPRLDTSPVSSDTSFSPDASHTPSIDDISAPLSEAKVYKEDFKSVPMDIQKELLSEPASSRNLQSSKVPSSRLGRLFHYGGLAASLGYGAASELLRRSTTSSPDTQQPTSVMMTEANITRLVSKLSQMRGAALKLGQFMSIQDTHVLPPEVEKVFRRVQDSAHYMPNWQMEVRALLIYTSIQSNAISPSQQVMTSSLGPDWSRAFTSFTPIPFAAASIGQVHRAVLAAHASPTGADVPVAIKIQFPNIRQSVESDLGYMKALLTAGRLLPKGLFLDKTIAVMKEELADECDYAREASFMRTFGSASHLGNDPRFKVPWVWDGSTDRVLVMEHVEGVSVGEDTVKRMSQHDRDDIAARIIELCLKELFVFREMQTDPNWTNFLWNGRTRQIELVDFGATRAYSAGFIDNWLRLLQAAASGDRAASIKWSLKLGYLTGEENEVMLDAHVRSMAQLATPFREDTPQPFAFGPGSRWAEITREIREDIPVMLQYRLTPPAEGDVQSKQASSSPLQPFGNPTYPLAMYLGS</sequence>
<evidence type="ECO:0000259" key="6">
    <source>
        <dbReference type="Pfam" id="PF03109"/>
    </source>
</evidence>
<proteinExistence type="inferred from homology"/>